<evidence type="ECO:0000313" key="11">
    <source>
        <dbReference type="EMBL" id="SEA31697.1"/>
    </source>
</evidence>
<dbReference type="Proteomes" id="UP000198703">
    <property type="component" value="Unassembled WGS sequence"/>
</dbReference>
<comment type="similarity">
    <text evidence="2">Belongs to the PpiC/parvulin rotamase family.</text>
</comment>
<keyword evidence="9" id="KW-0732">Signal</keyword>
<dbReference type="RefSeq" id="WP_175478816.1">
    <property type="nucleotide sequence ID" value="NZ_FNQM01000004.1"/>
</dbReference>
<dbReference type="InterPro" id="IPR050245">
    <property type="entry name" value="PrsA_foldase"/>
</dbReference>
<dbReference type="SUPFAM" id="SSF109998">
    <property type="entry name" value="Triger factor/SurA peptide-binding domain-like"/>
    <property type="match status" value="1"/>
</dbReference>
<dbReference type="InterPro" id="IPR027304">
    <property type="entry name" value="Trigger_fact/SurA_dom_sf"/>
</dbReference>
<evidence type="ECO:0000313" key="12">
    <source>
        <dbReference type="Proteomes" id="UP000198703"/>
    </source>
</evidence>
<dbReference type="EC" id="5.2.1.8" evidence="3"/>
<evidence type="ECO:0000256" key="2">
    <source>
        <dbReference type="ARBA" id="ARBA00007656"/>
    </source>
</evidence>
<dbReference type="PANTHER" id="PTHR47245:SF2">
    <property type="entry name" value="PEPTIDYL-PROLYL CIS-TRANS ISOMERASE HP_0175-RELATED"/>
    <property type="match status" value="1"/>
</dbReference>
<sequence>MLSLSRSAARATRVAALVGLALAGPAAAQDAAGPDTVVATVGGASVTLADVQAVMSELPAQYRQAPDDVLYDYIRQQLVDQRLLAAAAEADGLADEPAVAQSLRLQREGLLSQAYVSRQVEERMTEEALREAYQTRIETAPAVAEVRASHILVASEELAQEVRAKIEEGASFADMATEYGTDGTKNQGGDLGFFTRDMMVAPFADAAFAMEVGAVSQPVQTQFGWHLIELTDRREQPKPSFEEVREALEQELGSAAAQEIVQSVRAGGDFEMVEDRPGLDALRAAE</sequence>
<evidence type="ECO:0000259" key="10">
    <source>
        <dbReference type="PROSITE" id="PS50198"/>
    </source>
</evidence>
<comment type="catalytic activity">
    <reaction evidence="1">
        <text>[protein]-peptidylproline (omega=180) = [protein]-peptidylproline (omega=0)</text>
        <dbReference type="Rhea" id="RHEA:16237"/>
        <dbReference type="Rhea" id="RHEA-COMP:10747"/>
        <dbReference type="Rhea" id="RHEA-COMP:10748"/>
        <dbReference type="ChEBI" id="CHEBI:83833"/>
        <dbReference type="ChEBI" id="CHEBI:83834"/>
        <dbReference type="EC" id="5.2.1.8"/>
    </reaction>
</comment>
<dbReference type="Gene3D" id="1.10.8.1040">
    <property type="match status" value="1"/>
</dbReference>
<keyword evidence="8 11" id="KW-0413">Isomerase</keyword>
<gene>
    <name evidence="11" type="ORF">SAMN05444370_10496</name>
</gene>
<dbReference type="PANTHER" id="PTHR47245">
    <property type="entry name" value="PEPTIDYLPROLYL ISOMERASE"/>
    <property type="match status" value="1"/>
</dbReference>
<evidence type="ECO:0000256" key="9">
    <source>
        <dbReference type="SAM" id="SignalP"/>
    </source>
</evidence>
<dbReference type="InterPro" id="IPR000297">
    <property type="entry name" value="PPIase_PpiC"/>
</dbReference>
<feature type="domain" description="PpiC" evidence="10">
    <location>
        <begin position="143"/>
        <end position="232"/>
    </location>
</feature>
<name>A0A1H4A6Y7_9RHOB</name>
<reference evidence="11 12" key="1">
    <citation type="submission" date="2016-10" db="EMBL/GenBank/DDBJ databases">
        <authorList>
            <person name="de Groot N.N."/>
        </authorList>
    </citation>
    <scope>NUCLEOTIDE SEQUENCE [LARGE SCALE GENOMIC DNA]</scope>
    <source>
        <strain evidence="11 12">DSM 15345</strain>
    </source>
</reference>
<evidence type="ECO:0000256" key="3">
    <source>
        <dbReference type="ARBA" id="ARBA00013194"/>
    </source>
</evidence>
<evidence type="ECO:0000256" key="6">
    <source>
        <dbReference type="ARBA" id="ARBA00030642"/>
    </source>
</evidence>
<evidence type="ECO:0000256" key="5">
    <source>
        <dbReference type="ARBA" id="ARBA00023110"/>
    </source>
</evidence>
<dbReference type="STRING" id="89524.SAMN05444370_10496"/>
<dbReference type="SUPFAM" id="SSF54534">
    <property type="entry name" value="FKBP-like"/>
    <property type="match status" value="1"/>
</dbReference>
<evidence type="ECO:0000256" key="7">
    <source>
        <dbReference type="ARBA" id="ARBA00031484"/>
    </source>
</evidence>
<dbReference type="Gene3D" id="3.10.50.40">
    <property type="match status" value="1"/>
</dbReference>
<feature type="signal peptide" evidence="9">
    <location>
        <begin position="1"/>
        <end position="28"/>
    </location>
</feature>
<evidence type="ECO:0000256" key="8">
    <source>
        <dbReference type="PROSITE-ProRule" id="PRU00278"/>
    </source>
</evidence>
<dbReference type="AlphaFoldDB" id="A0A1H4A6Y7"/>
<feature type="chain" id="PRO_5011731036" description="Parvulin-like PPIase" evidence="9">
    <location>
        <begin position="29"/>
        <end position="286"/>
    </location>
</feature>
<evidence type="ECO:0000256" key="1">
    <source>
        <dbReference type="ARBA" id="ARBA00000971"/>
    </source>
</evidence>
<dbReference type="GO" id="GO:0003755">
    <property type="term" value="F:peptidyl-prolyl cis-trans isomerase activity"/>
    <property type="evidence" value="ECO:0007669"/>
    <property type="project" value="UniProtKB-KW"/>
</dbReference>
<keyword evidence="12" id="KW-1185">Reference proteome</keyword>
<dbReference type="Pfam" id="PF13616">
    <property type="entry name" value="Rotamase_3"/>
    <property type="match status" value="1"/>
</dbReference>
<dbReference type="InterPro" id="IPR046357">
    <property type="entry name" value="PPIase_dom_sf"/>
</dbReference>
<dbReference type="EMBL" id="FNQM01000004">
    <property type="protein sequence ID" value="SEA31697.1"/>
    <property type="molecule type" value="Genomic_DNA"/>
</dbReference>
<evidence type="ECO:0000256" key="4">
    <source>
        <dbReference type="ARBA" id="ARBA00018370"/>
    </source>
</evidence>
<keyword evidence="5 8" id="KW-0697">Rotamase</keyword>
<organism evidence="11 12">
    <name type="scientific">Rubrimonas cliftonensis</name>
    <dbReference type="NCBI Taxonomy" id="89524"/>
    <lineage>
        <taxon>Bacteria</taxon>
        <taxon>Pseudomonadati</taxon>
        <taxon>Pseudomonadota</taxon>
        <taxon>Alphaproteobacteria</taxon>
        <taxon>Rhodobacterales</taxon>
        <taxon>Paracoccaceae</taxon>
        <taxon>Rubrimonas</taxon>
    </lineage>
</organism>
<protein>
    <recommendedName>
        <fullName evidence="4">Parvulin-like PPIase</fullName>
        <ecNumber evidence="3">5.2.1.8</ecNumber>
    </recommendedName>
    <alternativeName>
        <fullName evidence="6">Peptidyl-prolyl cis-trans isomerase plp</fullName>
    </alternativeName>
    <alternativeName>
        <fullName evidence="7">Rotamase plp</fullName>
    </alternativeName>
</protein>
<dbReference type="Pfam" id="PF13624">
    <property type="entry name" value="SurA_N_3"/>
    <property type="match status" value="1"/>
</dbReference>
<accession>A0A1H4A6Y7</accession>
<proteinExistence type="inferred from homology"/>
<dbReference type="PROSITE" id="PS50198">
    <property type="entry name" value="PPIC_PPIASE_2"/>
    <property type="match status" value="1"/>
</dbReference>